<dbReference type="EMBL" id="AKMY01000022">
    <property type="protein sequence ID" value="EIQ23750.1"/>
    <property type="molecule type" value="Genomic_DNA"/>
</dbReference>
<dbReference type="Proteomes" id="UP000005407">
    <property type="component" value="Unassembled WGS sequence"/>
</dbReference>
<gene>
    <name evidence="1" type="ORF">SFK315_1539</name>
</gene>
<organism evidence="1 2">
    <name type="scientific">Shigella flexneri K-315</name>
    <dbReference type="NCBI Taxonomy" id="766150"/>
    <lineage>
        <taxon>Bacteria</taxon>
        <taxon>Pseudomonadati</taxon>
        <taxon>Pseudomonadota</taxon>
        <taxon>Gammaproteobacteria</taxon>
        <taxon>Enterobacterales</taxon>
        <taxon>Enterobacteriaceae</taxon>
        <taxon>Shigella</taxon>
    </lineage>
</organism>
<proteinExistence type="predicted"/>
<dbReference type="AlphaFoldDB" id="I6CW58"/>
<protein>
    <submittedName>
        <fullName evidence="1">Transposase like protein</fullName>
    </submittedName>
</protein>
<dbReference type="PATRIC" id="fig|766150.3.peg.1495"/>
<comment type="caution">
    <text evidence="1">The sequence shown here is derived from an EMBL/GenBank/DDBJ whole genome shotgun (WGS) entry which is preliminary data.</text>
</comment>
<evidence type="ECO:0000313" key="1">
    <source>
        <dbReference type="EMBL" id="EIQ23750.1"/>
    </source>
</evidence>
<sequence>MFTWSLSPDTDARFFDATENYALTFQMYVLILKLNWLKWLANQITSIC</sequence>
<reference evidence="1 2" key="1">
    <citation type="submission" date="2012-03" db="EMBL/GenBank/DDBJ databases">
        <authorList>
            <person name="Rasko D."/>
            <person name="Redman J."/>
            <person name="Daugherty S.C."/>
            <person name="Tallon L."/>
            <person name="Sadzewicz L."/>
            <person name="Jones K."/>
            <person name="Santana-Cruz I."/>
            <person name="Liu X."/>
        </authorList>
    </citation>
    <scope>NUCLEOTIDE SEQUENCE [LARGE SCALE GENOMIC DNA]</scope>
    <source>
        <strain evidence="1 2">K-315</strain>
    </source>
</reference>
<evidence type="ECO:0000313" key="2">
    <source>
        <dbReference type="Proteomes" id="UP000005407"/>
    </source>
</evidence>
<accession>I6CW58</accession>
<name>I6CW58_SHIFL</name>